<feature type="non-terminal residue" evidence="7">
    <location>
        <position position="167"/>
    </location>
</feature>
<keyword evidence="3 6" id="KW-0812">Transmembrane</keyword>
<comment type="subcellular location">
    <subcellularLocation>
        <location evidence="1">Membrane</location>
        <topology evidence="1">Multi-pass membrane protein</topology>
    </subcellularLocation>
</comment>
<dbReference type="Proteomes" id="UP000789508">
    <property type="component" value="Unassembled WGS sequence"/>
</dbReference>
<comment type="caution">
    <text evidence="7">The sequence shown here is derived from an EMBL/GenBank/DDBJ whole genome shotgun (WGS) entry which is preliminary data.</text>
</comment>
<evidence type="ECO:0000313" key="7">
    <source>
        <dbReference type="EMBL" id="CAG8664376.1"/>
    </source>
</evidence>
<evidence type="ECO:0000313" key="8">
    <source>
        <dbReference type="Proteomes" id="UP000789508"/>
    </source>
</evidence>
<evidence type="ECO:0000256" key="3">
    <source>
        <dbReference type="ARBA" id="ARBA00022692"/>
    </source>
</evidence>
<evidence type="ECO:0000256" key="4">
    <source>
        <dbReference type="ARBA" id="ARBA00022989"/>
    </source>
</evidence>
<feature type="transmembrane region" description="Helical" evidence="6">
    <location>
        <begin position="72"/>
        <end position="91"/>
    </location>
</feature>
<evidence type="ECO:0000256" key="2">
    <source>
        <dbReference type="ARBA" id="ARBA00005335"/>
    </source>
</evidence>
<keyword evidence="4 6" id="KW-1133">Transmembrane helix</keyword>
<feature type="transmembrane region" description="Helical" evidence="6">
    <location>
        <begin position="40"/>
        <end position="60"/>
    </location>
</feature>
<dbReference type="InterPro" id="IPR007919">
    <property type="entry name" value="UPF0220"/>
</dbReference>
<feature type="transmembrane region" description="Helical" evidence="6">
    <location>
        <begin position="112"/>
        <end position="134"/>
    </location>
</feature>
<evidence type="ECO:0000256" key="5">
    <source>
        <dbReference type="ARBA" id="ARBA00023136"/>
    </source>
</evidence>
<reference evidence="7" key="1">
    <citation type="submission" date="2021-06" db="EMBL/GenBank/DDBJ databases">
        <authorList>
            <person name="Kallberg Y."/>
            <person name="Tangrot J."/>
            <person name="Rosling A."/>
        </authorList>
    </citation>
    <scope>NUCLEOTIDE SEQUENCE</scope>
    <source>
        <strain evidence="7">FL130A</strain>
    </source>
</reference>
<evidence type="ECO:0000256" key="6">
    <source>
        <dbReference type="SAM" id="Phobius"/>
    </source>
</evidence>
<dbReference type="PANTHER" id="PTHR13180">
    <property type="entry name" value="SMALL MEMBRANE PROTEIN-RELATED"/>
    <property type="match status" value="1"/>
</dbReference>
<name>A0A9N9E8X2_9GLOM</name>
<evidence type="ECO:0000256" key="1">
    <source>
        <dbReference type="ARBA" id="ARBA00004141"/>
    </source>
</evidence>
<keyword evidence="5 6" id="KW-0472">Membrane</keyword>
<dbReference type="Pfam" id="PF05255">
    <property type="entry name" value="UPF0220"/>
    <property type="match status" value="1"/>
</dbReference>
<sequence>MMGRLLYTSGTPPTHWKDEDADDRLKFCGIRLPRSKDMGIYISGALFAIGWWAFIDAMIYSKIITGNQILTVKDWIGCILNTLGMFIVNSINKSCLSDIDYFSSTSSRAMLWKARLIMFLGFVLMASGVCWSAVNEFYHELCFTASFNANMVLWNGYAVPEYFNNAQ</sequence>
<dbReference type="AlphaFoldDB" id="A0A9N9E8X2"/>
<keyword evidence="8" id="KW-1185">Reference proteome</keyword>
<gene>
    <name evidence="7" type="ORF">ALEPTO_LOCUS10412</name>
</gene>
<comment type="similarity">
    <text evidence="2">Belongs to the UPF0220 family.</text>
</comment>
<proteinExistence type="inferred from homology"/>
<organism evidence="7 8">
    <name type="scientific">Ambispora leptoticha</name>
    <dbReference type="NCBI Taxonomy" id="144679"/>
    <lineage>
        <taxon>Eukaryota</taxon>
        <taxon>Fungi</taxon>
        <taxon>Fungi incertae sedis</taxon>
        <taxon>Mucoromycota</taxon>
        <taxon>Glomeromycotina</taxon>
        <taxon>Glomeromycetes</taxon>
        <taxon>Archaeosporales</taxon>
        <taxon>Ambisporaceae</taxon>
        <taxon>Ambispora</taxon>
    </lineage>
</organism>
<dbReference type="OrthoDB" id="268928at2759"/>
<dbReference type="GO" id="GO:0016020">
    <property type="term" value="C:membrane"/>
    <property type="evidence" value="ECO:0007669"/>
    <property type="project" value="UniProtKB-SubCell"/>
</dbReference>
<accession>A0A9N9E8X2</accession>
<dbReference type="EMBL" id="CAJVPS010011365">
    <property type="protein sequence ID" value="CAG8664376.1"/>
    <property type="molecule type" value="Genomic_DNA"/>
</dbReference>
<protein>
    <submittedName>
        <fullName evidence="7">10568_t:CDS:1</fullName>
    </submittedName>
</protein>